<dbReference type="RefSeq" id="WP_116285044.1">
    <property type="nucleotide sequence ID" value="NZ_CP034673.1"/>
</dbReference>
<organism evidence="1 2">
    <name type="scientific">Vibrio anguillarum</name>
    <name type="common">Listonella anguillarum</name>
    <dbReference type="NCBI Taxonomy" id="55601"/>
    <lineage>
        <taxon>Bacteria</taxon>
        <taxon>Pseudomonadati</taxon>
        <taxon>Pseudomonadota</taxon>
        <taxon>Gammaproteobacteria</taxon>
        <taxon>Vibrionales</taxon>
        <taxon>Vibrionaceae</taxon>
        <taxon>Vibrio</taxon>
    </lineage>
</organism>
<accession>A0A7U6FTC9</accession>
<protein>
    <submittedName>
        <fullName evidence="1">Uncharacterized protein</fullName>
    </submittedName>
</protein>
<sequence>MELLERSTLDKVLNLSLPLETLSRFESTFQGLAYQSEYCSFHYEEFLKSCEKHELAMMGKLDVESTTDRGRSEFCVS</sequence>
<name>A0A7U6FTC9_VIBAN</name>
<dbReference type="AlphaFoldDB" id="A0A7U6FTC9"/>
<gene>
    <name evidence="1" type="ORF">DYL72_18780</name>
</gene>
<reference evidence="1 2" key="1">
    <citation type="submission" date="2018-12" db="EMBL/GenBank/DDBJ databases">
        <title>Characterization and Draft Genome of Vibrio anguillarum J360 Marine Pathogen Isolated from an Outbreak in Lumpfish (Cyclopterus lumpus).</title>
        <authorList>
            <person name="Vasquez J.I."/>
            <person name="Cao T."/>
            <person name="Chakraborty S."/>
            <person name="Gnanagobal H."/>
            <person name="Wescot J."/>
            <person name="Boyce D."/>
            <person name="Santander J."/>
        </authorList>
    </citation>
    <scope>NUCLEOTIDE SEQUENCE [LARGE SCALE GENOMIC DNA]</scope>
    <source>
        <strain evidence="1 2">J360</strain>
    </source>
</reference>
<dbReference type="EMBL" id="CP034673">
    <property type="protein sequence ID" value="AZS26984.1"/>
    <property type="molecule type" value="Genomic_DNA"/>
</dbReference>
<evidence type="ECO:0000313" key="1">
    <source>
        <dbReference type="EMBL" id="AZS26984.1"/>
    </source>
</evidence>
<dbReference type="Proteomes" id="UP000256923">
    <property type="component" value="Chromosome 2"/>
</dbReference>
<proteinExistence type="predicted"/>
<evidence type="ECO:0000313" key="2">
    <source>
        <dbReference type="Proteomes" id="UP000256923"/>
    </source>
</evidence>